<feature type="transmembrane region" description="Helical" evidence="2">
    <location>
        <begin position="112"/>
        <end position="132"/>
    </location>
</feature>
<gene>
    <name evidence="3" type="ORF">GCM10010529_11660</name>
</gene>
<dbReference type="RefSeq" id="WP_344682055.1">
    <property type="nucleotide sequence ID" value="NZ_BAAAVT010000006.1"/>
</dbReference>
<proteinExistence type="predicted"/>
<reference evidence="4" key="1">
    <citation type="journal article" date="2019" name="Int. J. Syst. Evol. Microbiol.">
        <title>The Global Catalogue of Microorganisms (GCM) 10K type strain sequencing project: providing services to taxonomists for standard genome sequencing and annotation.</title>
        <authorList>
            <consortium name="The Broad Institute Genomics Platform"/>
            <consortium name="The Broad Institute Genome Sequencing Center for Infectious Disease"/>
            <person name="Wu L."/>
            <person name="Ma J."/>
        </authorList>
    </citation>
    <scope>NUCLEOTIDE SEQUENCE [LARGE SCALE GENOMIC DNA]</scope>
    <source>
        <strain evidence="4">JCM 14309</strain>
    </source>
</reference>
<accession>A0ABP6LVQ5</accession>
<dbReference type="InterPro" id="IPR045931">
    <property type="entry name" value="DUF6350"/>
</dbReference>
<dbReference type="Pfam" id="PF19877">
    <property type="entry name" value="DUF6350"/>
    <property type="match status" value="1"/>
</dbReference>
<dbReference type="EMBL" id="BAAAVT010000006">
    <property type="protein sequence ID" value="GAA3059669.1"/>
    <property type="molecule type" value="Genomic_DNA"/>
</dbReference>
<feature type="compositionally biased region" description="Basic and acidic residues" evidence="1">
    <location>
        <begin position="1"/>
        <end position="10"/>
    </location>
</feature>
<evidence type="ECO:0000256" key="2">
    <source>
        <dbReference type="SAM" id="Phobius"/>
    </source>
</evidence>
<evidence type="ECO:0000313" key="4">
    <source>
        <dbReference type="Proteomes" id="UP001500236"/>
    </source>
</evidence>
<feature type="transmembrane region" description="Helical" evidence="2">
    <location>
        <begin position="336"/>
        <end position="355"/>
    </location>
</feature>
<feature type="region of interest" description="Disordered" evidence="1">
    <location>
        <begin position="1"/>
        <end position="25"/>
    </location>
</feature>
<comment type="caution">
    <text evidence="3">The sequence shown here is derived from an EMBL/GenBank/DDBJ whole genome shotgun (WGS) entry which is preliminary data.</text>
</comment>
<feature type="transmembrane region" description="Helical" evidence="2">
    <location>
        <begin position="421"/>
        <end position="441"/>
    </location>
</feature>
<feature type="transmembrane region" description="Helical" evidence="2">
    <location>
        <begin position="35"/>
        <end position="64"/>
    </location>
</feature>
<keyword evidence="4" id="KW-1185">Reference proteome</keyword>
<feature type="transmembrane region" description="Helical" evidence="2">
    <location>
        <begin position="298"/>
        <end position="316"/>
    </location>
</feature>
<keyword evidence="2" id="KW-0472">Membrane</keyword>
<organism evidence="3 4">
    <name type="scientific">Nesterenkonia aethiopica</name>
    <dbReference type="NCBI Taxonomy" id="269144"/>
    <lineage>
        <taxon>Bacteria</taxon>
        <taxon>Bacillati</taxon>
        <taxon>Actinomycetota</taxon>
        <taxon>Actinomycetes</taxon>
        <taxon>Micrococcales</taxon>
        <taxon>Micrococcaceae</taxon>
        <taxon>Nesterenkonia</taxon>
    </lineage>
</organism>
<evidence type="ECO:0000313" key="3">
    <source>
        <dbReference type="EMBL" id="GAA3059669.1"/>
    </source>
</evidence>
<protein>
    <submittedName>
        <fullName evidence="3">Uncharacterized protein</fullName>
    </submittedName>
</protein>
<evidence type="ECO:0000256" key="1">
    <source>
        <dbReference type="SAM" id="MobiDB-lite"/>
    </source>
</evidence>
<feature type="region of interest" description="Disordered" evidence="1">
    <location>
        <begin position="449"/>
        <end position="468"/>
    </location>
</feature>
<sequence length="468" mass="48760">MTPSETDTRTPGDPGSADDGGDRPRRRFRLPAPPLWLLGLLEAVQALLATALLVALPVLAVGLAGGFTRIDLEFVARFSAQVWLILHGTPAELAVPVPGDVLGEGVTLAEGWLHLLPMGLTLVPLALGWRAGGRLARGAWSDQLWQGLLALVVVYAGVGVGIAHLGQAEGFTAQLHWAALCAAGVMAVGALAGSYAEARSWARLIGVDLEDRVERLSQRLKWAGSYLWGVLRGGLIAVVAAVGLSAVLLAVQLGSSWMEIANTYQQLDPGVWGVIGLTLLHLGLLPNMVLWTLSYTTGAGFALGTGTTVAPQAVELGPVPALPVLGALPSGAGEGFLAVLAVPLLAGIIAGWWLMREGENHLDDWFALRISWRPISLTLSTLVLGLLTGVVAAGVAVLPLWLSHISLGIGRLTDIGPHALLAAGLLGAWVCVGTILGYLIAPAAHSARRRRSAEDPAEPGESPDGTEE</sequence>
<feature type="transmembrane region" description="Helical" evidence="2">
    <location>
        <begin position="271"/>
        <end position="291"/>
    </location>
</feature>
<dbReference type="Proteomes" id="UP001500236">
    <property type="component" value="Unassembled WGS sequence"/>
</dbReference>
<feature type="transmembrane region" description="Helical" evidence="2">
    <location>
        <begin position="144"/>
        <end position="165"/>
    </location>
</feature>
<name>A0ABP6LVQ5_9MICC</name>
<keyword evidence="2" id="KW-0812">Transmembrane</keyword>
<keyword evidence="2" id="KW-1133">Transmembrane helix</keyword>
<feature type="transmembrane region" description="Helical" evidence="2">
    <location>
        <begin position="225"/>
        <end position="251"/>
    </location>
</feature>
<feature type="transmembrane region" description="Helical" evidence="2">
    <location>
        <begin position="177"/>
        <end position="196"/>
    </location>
</feature>
<feature type="transmembrane region" description="Helical" evidence="2">
    <location>
        <begin position="376"/>
        <end position="401"/>
    </location>
</feature>